<organism evidence="2 3">
    <name type="scientific">Fuerstiella marisgermanici</name>
    <dbReference type="NCBI Taxonomy" id="1891926"/>
    <lineage>
        <taxon>Bacteria</taxon>
        <taxon>Pseudomonadati</taxon>
        <taxon>Planctomycetota</taxon>
        <taxon>Planctomycetia</taxon>
        <taxon>Planctomycetales</taxon>
        <taxon>Planctomycetaceae</taxon>
        <taxon>Fuerstiella</taxon>
    </lineage>
</organism>
<proteinExistence type="predicted"/>
<evidence type="ECO:0000313" key="3">
    <source>
        <dbReference type="Proteomes" id="UP000187735"/>
    </source>
</evidence>
<feature type="region of interest" description="Disordered" evidence="1">
    <location>
        <begin position="1"/>
        <end position="23"/>
    </location>
</feature>
<dbReference type="STRING" id="1891926.Fuma_05039"/>
<sequence>MAQDFTTFANQTPLENTPPRSGSLEHLFVPSQLGIRTGGGAATDGSLNGEVVPLHPRLHPTPCVERYGLDRGVNTMASSNSQVLRAILAMRRCLRLAIFASVLVLVTGCGDEGSVRSHTELHREPVAGSNAVSGGGRAVAPEPGTWQSQIIPADDSLIRAIDDARLIPEPTAEQVKAWEPPDYASLELLSVKEVPTIDFLIPHPDQLRYLAAGVGNLSLWHGAQTEPVRLYTDPTNSKTRITAAAFSQDGTGSLPVMMADD</sequence>
<gene>
    <name evidence="2" type="ORF">Fuma_05039</name>
</gene>
<reference evidence="2 3" key="1">
    <citation type="journal article" date="2016" name="Front. Microbiol.">
        <title>Fuerstia marisgermanicae gen. nov., sp. nov., an Unusual Member of the Phylum Planctomycetes from the German Wadden Sea.</title>
        <authorList>
            <person name="Kohn T."/>
            <person name="Heuer A."/>
            <person name="Jogler M."/>
            <person name="Vollmers J."/>
            <person name="Boedeker C."/>
            <person name="Bunk B."/>
            <person name="Rast P."/>
            <person name="Borchert D."/>
            <person name="Glockner I."/>
            <person name="Freese H.M."/>
            <person name="Klenk H.P."/>
            <person name="Overmann J."/>
            <person name="Kaster A.K."/>
            <person name="Rohde M."/>
            <person name="Wiegand S."/>
            <person name="Jogler C."/>
        </authorList>
    </citation>
    <scope>NUCLEOTIDE SEQUENCE [LARGE SCALE GENOMIC DNA]</scope>
    <source>
        <strain evidence="2 3">NH11</strain>
    </source>
</reference>
<dbReference type="AlphaFoldDB" id="A0A1P8WMW9"/>
<accession>A0A1P8WMW9</accession>
<dbReference type="Proteomes" id="UP000187735">
    <property type="component" value="Chromosome"/>
</dbReference>
<dbReference type="EMBL" id="CP017641">
    <property type="protein sequence ID" value="APZ95381.1"/>
    <property type="molecule type" value="Genomic_DNA"/>
</dbReference>
<evidence type="ECO:0000313" key="2">
    <source>
        <dbReference type="EMBL" id="APZ95381.1"/>
    </source>
</evidence>
<evidence type="ECO:0000256" key="1">
    <source>
        <dbReference type="SAM" id="MobiDB-lite"/>
    </source>
</evidence>
<feature type="compositionally biased region" description="Polar residues" evidence="1">
    <location>
        <begin position="1"/>
        <end position="20"/>
    </location>
</feature>
<protein>
    <submittedName>
        <fullName evidence="2">Uncharacterized protein</fullName>
    </submittedName>
</protein>
<name>A0A1P8WMW9_9PLAN</name>
<dbReference type="KEGG" id="fmr:Fuma_05039"/>
<dbReference type="RefSeq" id="WP_145944370.1">
    <property type="nucleotide sequence ID" value="NZ_CP017641.1"/>
</dbReference>
<keyword evidence="3" id="KW-1185">Reference proteome</keyword>